<proteinExistence type="predicted"/>
<feature type="compositionally biased region" description="Basic and acidic residues" evidence="2">
    <location>
        <begin position="90"/>
        <end position="106"/>
    </location>
</feature>
<reference evidence="4" key="1">
    <citation type="journal article" date="2014" name="Nucleic Acids Res.">
        <title>The evolutionary dynamics of variant antigen genes in Babesia reveal a history of genomic innovation underlying host-parasite interaction.</title>
        <authorList>
            <person name="Jackson A.P."/>
            <person name="Otto T.D."/>
            <person name="Darby A."/>
            <person name="Ramaprasad A."/>
            <person name="Xia D."/>
            <person name="Echaide I.E."/>
            <person name="Farber M."/>
            <person name="Gahlot S."/>
            <person name="Gamble J."/>
            <person name="Gupta D."/>
            <person name="Gupta Y."/>
            <person name="Jackson L."/>
            <person name="Malandrin L."/>
            <person name="Malas T.B."/>
            <person name="Moussa E."/>
            <person name="Nair M."/>
            <person name="Reid A.J."/>
            <person name="Sanders M."/>
            <person name="Sharma J."/>
            <person name="Tracey A."/>
            <person name="Quail M.A."/>
            <person name="Weir W."/>
            <person name="Wastling J.M."/>
            <person name="Hall N."/>
            <person name="Willadsen P."/>
            <person name="Lingelbach K."/>
            <person name="Shiels B."/>
            <person name="Tait A."/>
            <person name="Berriman M."/>
            <person name="Allred D.R."/>
            <person name="Pain A."/>
        </authorList>
    </citation>
    <scope>NUCLEOTIDE SEQUENCE</scope>
    <source>
        <strain evidence="4">1802A</strain>
    </source>
</reference>
<name>A0AAD9LJ20_BABDI</name>
<dbReference type="Proteomes" id="UP001195914">
    <property type="component" value="Unassembled WGS sequence"/>
</dbReference>
<feature type="signal peptide" evidence="3">
    <location>
        <begin position="1"/>
        <end position="24"/>
    </location>
</feature>
<feature type="coiled-coil region" evidence="1">
    <location>
        <begin position="36"/>
        <end position="70"/>
    </location>
</feature>
<keyword evidence="3" id="KW-0732">Signal</keyword>
<evidence type="ECO:0000256" key="2">
    <source>
        <dbReference type="SAM" id="MobiDB-lite"/>
    </source>
</evidence>
<organism evidence="4 5">
    <name type="scientific">Babesia divergens</name>
    <dbReference type="NCBI Taxonomy" id="32595"/>
    <lineage>
        <taxon>Eukaryota</taxon>
        <taxon>Sar</taxon>
        <taxon>Alveolata</taxon>
        <taxon>Apicomplexa</taxon>
        <taxon>Aconoidasida</taxon>
        <taxon>Piroplasmida</taxon>
        <taxon>Babesiidae</taxon>
        <taxon>Babesia</taxon>
    </lineage>
</organism>
<feature type="region of interest" description="Disordered" evidence="2">
    <location>
        <begin position="86"/>
        <end position="106"/>
    </location>
</feature>
<evidence type="ECO:0000256" key="1">
    <source>
        <dbReference type="SAM" id="Coils"/>
    </source>
</evidence>
<sequence>MGRRVSFLIVVAVLGGSIYAPASSSSTSRDSTPDFASNHEALASQLEQLISQSTEELKKLKEASLLAKQELAKYKYLLPSQGNFTLPVHSPKEDRAPDAAEASPRTDRFTQLTAKEPVTSEFIRNSLYATQPVSDPPQATISVDALENVNDVVKNATDVATFSDDGTRDFFEEELYRMKREAPSSSRLRSLNNHVQLLRSEIGRLMTHKPNTPEPLSVRKPHTR</sequence>
<evidence type="ECO:0000256" key="3">
    <source>
        <dbReference type="SAM" id="SignalP"/>
    </source>
</evidence>
<accession>A0AAD9LJ20</accession>
<reference evidence="4" key="2">
    <citation type="submission" date="2021-05" db="EMBL/GenBank/DDBJ databases">
        <authorList>
            <person name="Pain A."/>
        </authorList>
    </citation>
    <scope>NUCLEOTIDE SEQUENCE</scope>
    <source>
        <strain evidence="4">1802A</strain>
    </source>
</reference>
<dbReference type="AlphaFoldDB" id="A0AAD9LJ20"/>
<evidence type="ECO:0000313" key="4">
    <source>
        <dbReference type="EMBL" id="KAK1937224.1"/>
    </source>
</evidence>
<dbReference type="EMBL" id="JAHBMH010000033">
    <property type="protein sequence ID" value="KAK1937224.1"/>
    <property type="molecule type" value="Genomic_DNA"/>
</dbReference>
<comment type="caution">
    <text evidence="4">The sequence shown here is derived from an EMBL/GenBank/DDBJ whole genome shotgun (WGS) entry which is preliminary data.</text>
</comment>
<gene>
    <name evidence="4" type="ORF">X943_000249</name>
</gene>
<protein>
    <submittedName>
        <fullName evidence="4">Uncharacterized protein</fullName>
    </submittedName>
</protein>
<feature type="chain" id="PRO_5042125226" evidence="3">
    <location>
        <begin position="25"/>
        <end position="224"/>
    </location>
</feature>
<keyword evidence="1" id="KW-0175">Coiled coil</keyword>
<keyword evidence="5" id="KW-1185">Reference proteome</keyword>
<evidence type="ECO:0000313" key="5">
    <source>
        <dbReference type="Proteomes" id="UP001195914"/>
    </source>
</evidence>